<feature type="domain" description="Tc1-like transposase DDE" evidence="1">
    <location>
        <begin position="64"/>
        <end position="169"/>
    </location>
</feature>
<dbReference type="InterPro" id="IPR036397">
    <property type="entry name" value="RNaseH_sf"/>
</dbReference>
<evidence type="ECO:0000313" key="2">
    <source>
        <dbReference type="EMBL" id="EIE80960.1"/>
    </source>
</evidence>
<dbReference type="InParanoid" id="I1BXN0"/>
<gene>
    <name evidence="2" type="ORF">RO3G_05665</name>
</gene>
<dbReference type="GeneID" id="93612636"/>
<dbReference type="Pfam" id="PF13358">
    <property type="entry name" value="DDE_3"/>
    <property type="match status" value="1"/>
</dbReference>
<dbReference type="GO" id="GO:0003676">
    <property type="term" value="F:nucleic acid binding"/>
    <property type="evidence" value="ECO:0007669"/>
    <property type="project" value="InterPro"/>
</dbReference>
<dbReference type="RefSeq" id="XP_067516356.1">
    <property type="nucleotide sequence ID" value="XM_067660255.1"/>
</dbReference>
<dbReference type="VEuPathDB" id="FungiDB:RO3G_05665"/>
<dbReference type="Proteomes" id="UP000009138">
    <property type="component" value="Unassembled WGS sequence"/>
</dbReference>
<evidence type="ECO:0000313" key="3">
    <source>
        <dbReference type="Proteomes" id="UP000009138"/>
    </source>
</evidence>
<reference evidence="2 3" key="1">
    <citation type="journal article" date="2009" name="PLoS Genet.">
        <title>Genomic analysis of the basal lineage fungus Rhizopus oryzae reveals a whole-genome duplication.</title>
        <authorList>
            <person name="Ma L.-J."/>
            <person name="Ibrahim A.S."/>
            <person name="Skory C."/>
            <person name="Grabherr M.G."/>
            <person name="Burger G."/>
            <person name="Butler M."/>
            <person name="Elias M."/>
            <person name="Idnurm A."/>
            <person name="Lang B.F."/>
            <person name="Sone T."/>
            <person name="Abe A."/>
            <person name="Calvo S.E."/>
            <person name="Corrochano L.M."/>
            <person name="Engels R."/>
            <person name="Fu J."/>
            <person name="Hansberg W."/>
            <person name="Kim J.-M."/>
            <person name="Kodira C.D."/>
            <person name="Koehrsen M.J."/>
            <person name="Liu B."/>
            <person name="Miranda-Saavedra D."/>
            <person name="O'Leary S."/>
            <person name="Ortiz-Castellanos L."/>
            <person name="Poulter R."/>
            <person name="Rodriguez-Romero J."/>
            <person name="Ruiz-Herrera J."/>
            <person name="Shen Y.-Q."/>
            <person name="Zeng Q."/>
            <person name="Galagan J."/>
            <person name="Birren B.W."/>
            <person name="Cuomo C.A."/>
            <person name="Wickes B.L."/>
        </authorList>
    </citation>
    <scope>NUCLEOTIDE SEQUENCE [LARGE SCALE GENOMIC DNA]</scope>
    <source>
        <strain evidence="3">RA 99-880 / ATCC MYA-4621 / FGSC 9543 / NRRL 43880</strain>
    </source>
</reference>
<dbReference type="InterPro" id="IPR038717">
    <property type="entry name" value="Tc1-like_DDE_dom"/>
</dbReference>
<dbReference type="STRING" id="246409.I1BXN0"/>
<evidence type="ECO:0000259" key="1">
    <source>
        <dbReference type="Pfam" id="PF13358"/>
    </source>
</evidence>
<dbReference type="Gene3D" id="3.30.420.10">
    <property type="entry name" value="Ribonuclease H-like superfamily/Ribonuclease H"/>
    <property type="match status" value="1"/>
</dbReference>
<name>I1BXN0_RHIO9</name>
<accession>I1BXN0</accession>
<proteinExistence type="predicted"/>
<dbReference type="EMBL" id="CH476735">
    <property type="protein sequence ID" value="EIE80960.1"/>
    <property type="molecule type" value="Genomic_DNA"/>
</dbReference>
<protein>
    <recommendedName>
        <fullName evidence="1">Tc1-like transposase DDE domain-containing protein</fullName>
    </recommendedName>
</protein>
<organism evidence="2 3">
    <name type="scientific">Rhizopus delemar (strain RA 99-880 / ATCC MYA-4621 / FGSC 9543 / NRRL 43880)</name>
    <name type="common">Mucormycosis agent</name>
    <name type="synonym">Rhizopus arrhizus var. delemar</name>
    <dbReference type="NCBI Taxonomy" id="246409"/>
    <lineage>
        <taxon>Eukaryota</taxon>
        <taxon>Fungi</taxon>
        <taxon>Fungi incertae sedis</taxon>
        <taxon>Mucoromycota</taxon>
        <taxon>Mucoromycotina</taxon>
        <taxon>Mucoromycetes</taxon>
        <taxon>Mucorales</taxon>
        <taxon>Mucorineae</taxon>
        <taxon>Rhizopodaceae</taxon>
        <taxon>Rhizopus</taxon>
    </lineage>
</organism>
<dbReference type="AlphaFoldDB" id="I1BXN0"/>
<sequence length="212" mass="24117">MFTTLSYNKVGKKYGIPISTLTSWVKADHKDPCQTKLSYVIEPRFRAAEAWIKDFNISFMQSCIFIDGSGFNLPTVRSQGRSKKEESANVVVATTRGPSVSILGEIYSLNVNNVGLRVIKTGTKWKELIALHIHVLDVLDKHNLKDCNLVMDNAPIHKPEKSTEEVNKRGSLMTDRHNLVARLREAAEKETPESCQGWIRHFEYFFECCLNK</sequence>
<keyword evidence="3" id="KW-1185">Reference proteome</keyword>